<dbReference type="Gene3D" id="3.30.70.270">
    <property type="match status" value="1"/>
</dbReference>
<dbReference type="SUPFAM" id="SSF55785">
    <property type="entry name" value="PYP-like sensor domain (PAS domain)"/>
    <property type="match status" value="2"/>
</dbReference>
<feature type="domain" description="PAC" evidence="2">
    <location>
        <begin position="438"/>
        <end position="490"/>
    </location>
</feature>
<dbReference type="SMART" id="SM00052">
    <property type="entry name" value="EAL"/>
    <property type="match status" value="1"/>
</dbReference>
<dbReference type="InterPro" id="IPR052155">
    <property type="entry name" value="Biofilm_reg_signaling"/>
</dbReference>
<dbReference type="SMART" id="SM00086">
    <property type="entry name" value="PAC"/>
    <property type="match status" value="1"/>
</dbReference>
<dbReference type="SUPFAM" id="SSF141868">
    <property type="entry name" value="EAL domain-like"/>
    <property type="match status" value="1"/>
</dbReference>
<keyword evidence="1" id="KW-0812">Transmembrane</keyword>
<dbReference type="SMART" id="SM00091">
    <property type="entry name" value="PAS"/>
    <property type="match status" value="2"/>
</dbReference>
<dbReference type="Pfam" id="PF00563">
    <property type="entry name" value="EAL"/>
    <property type="match status" value="1"/>
</dbReference>
<dbReference type="SMART" id="SM00267">
    <property type="entry name" value="GGDEF"/>
    <property type="match status" value="1"/>
</dbReference>
<dbReference type="RefSeq" id="WP_315604711.1">
    <property type="nucleotide sequence ID" value="NZ_CP130318.1"/>
</dbReference>
<dbReference type="InterPro" id="IPR001610">
    <property type="entry name" value="PAC"/>
</dbReference>
<keyword evidence="1" id="KW-0472">Membrane</keyword>
<accession>A0AA96LCR5</accession>
<dbReference type="InterPro" id="IPR043128">
    <property type="entry name" value="Rev_trsase/Diguanyl_cyclase"/>
</dbReference>
<dbReference type="CDD" id="cd00130">
    <property type="entry name" value="PAS"/>
    <property type="match status" value="1"/>
</dbReference>
<evidence type="ECO:0000256" key="1">
    <source>
        <dbReference type="SAM" id="Phobius"/>
    </source>
</evidence>
<dbReference type="InterPro" id="IPR035919">
    <property type="entry name" value="EAL_sf"/>
</dbReference>
<dbReference type="FunFam" id="3.30.70.270:FF:000001">
    <property type="entry name" value="Diguanylate cyclase domain protein"/>
    <property type="match status" value="1"/>
</dbReference>
<evidence type="ECO:0000259" key="2">
    <source>
        <dbReference type="PROSITE" id="PS50113"/>
    </source>
</evidence>
<dbReference type="CDD" id="cd01948">
    <property type="entry name" value="EAL"/>
    <property type="match status" value="1"/>
</dbReference>
<dbReference type="InterPro" id="IPR035965">
    <property type="entry name" value="PAS-like_dom_sf"/>
</dbReference>
<dbReference type="PANTHER" id="PTHR44757:SF2">
    <property type="entry name" value="BIOFILM ARCHITECTURE MAINTENANCE PROTEIN MBAA"/>
    <property type="match status" value="1"/>
</dbReference>
<organism evidence="5 6">
    <name type="scientific">Paenibacillus aurantius</name>
    <dbReference type="NCBI Taxonomy" id="2918900"/>
    <lineage>
        <taxon>Bacteria</taxon>
        <taxon>Bacillati</taxon>
        <taxon>Bacillota</taxon>
        <taxon>Bacilli</taxon>
        <taxon>Bacillales</taxon>
        <taxon>Paenibacillaceae</taxon>
        <taxon>Paenibacillus</taxon>
    </lineage>
</organism>
<evidence type="ECO:0000313" key="6">
    <source>
        <dbReference type="Proteomes" id="UP001305702"/>
    </source>
</evidence>
<dbReference type="PROSITE" id="PS50883">
    <property type="entry name" value="EAL"/>
    <property type="match status" value="1"/>
</dbReference>
<dbReference type="SUPFAM" id="SSF55073">
    <property type="entry name" value="Nucleotide cyclase"/>
    <property type="match status" value="1"/>
</dbReference>
<dbReference type="Gene3D" id="3.30.450.20">
    <property type="entry name" value="PAS domain"/>
    <property type="match status" value="2"/>
</dbReference>
<protein>
    <submittedName>
        <fullName evidence="5">EAL domain-containing protein</fullName>
    </submittedName>
</protein>
<dbReference type="Proteomes" id="UP001305702">
    <property type="component" value="Chromosome"/>
</dbReference>
<evidence type="ECO:0000259" key="3">
    <source>
        <dbReference type="PROSITE" id="PS50883"/>
    </source>
</evidence>
<dbReference type="Pfam" id="PF08447">
    <property type="entry name" value="PAS_3"/>
    <property type="match status" value="1"/>
</dbReference>
<proteinExistence type="predicted"/>
<name>A0AA96LCR5_9BACL</name>
<gene>
    <name evidence="5" type="ORF">MJA45_25520</name>
</gene>
<feature type="transmembrane region" description="Helical" evidence="1">
    <location>
        <begin position="103"/>
        <end position="122"/>
    </location>
</feature>
<dbReference type="InterPro" id="IPR001633">
    <property type="entry name" value="EAL_dom"/>
</dbReference>
<feature type="transmembrane region" description="Helical" evidence="1">
    <location>
        <begin position="72"/>
        <end position="91"/>
    </location>
</feature>
<keyword evidence="6" id="KW-1185">Reference proteome</keyword>
<dbReference type="PROSITE" id="PS50887">
    <property type="entry name" value="GGDEF"/>
    <property type="match status" value="1"/>
</dbReference>
<feature type="transmembrane region" description="Helical" evidence="1">
    <location>
        <begin position="40"/>
        <end position="60"/>
    </location>
</feature>
<dbReference type="InterPro" id="IPR000160">
    <property type="entry name" value="GGDEF_dom"/>
</dbReference>
<dbReference type="InterPro" id="IPR013655">
    <property type="entry name" value="PAS_fold_3"/>
</dbReference>
<dbReference type="Gene3D" id="3.20.20.450">
    <property type="entry name" value="EAL domain"/>
    <property type="match status" value="1"/>
</dbReference>
<evidence type="ECO:0000259" key="4">
    <source>
        <dbReference type="PROSITE" id="PS50887"/>
    </source>
</evidence>
<keyword evidence="1" id="KW-1133">Transmembrane helix</keyword>
<dbReference type="CDD" id="cd01949">
    <property type="entry name" value="GGDEF"/>
    <property type="match status" value="1"/>
</dbReference>
<feature type="transmembrane region" description="Helical" evidence="1">
    <location>
        <begin position="6"/>
        <end position="28"/>
    </location>
</feature>
<feature type="transmembrane region" description="Helical" evidence="1">
    <location>
        <begin position="175"/>
        <end position="197"/>
    </location>
</feature>
<feature type="transmembrane region" description="Helical" evidence="1">
    <location>
        <begin position="142"/>
        <end position="163"/>
    </location>
</feature>
<dbReference type="PANTHER" id="PTHR44757">
    <property type="entry name" value="DIGUANYLATE CYCLASE DGCP"/>
    <property type="match status" value="1"/>
</dbReference>
<dbReference type="Pfam" id="PF00990">
    <property type="entry name" value="GGDEF"/>
    <property type="match status" value="1"/>
</dbReference>
<evidence type="ECO:0000313" key="5">
    <source>
        <dbReference type="EMBL" id="WNQ10935.1"/>
    </source>
</evidence>
<dbReference type="FunFam" id="3.20.20.450:FF:000001">
    <property type="entry name" value="Cyclic di-GMP phosphodiesterase yahA"/>
    <property type="match status" value="1"/>
</dbReference>
<dbReference type="AlphaFoldDB" id="A0AA96LCR5"/>
<dbReference type="Pfam" id="PF13188">
    <property type="entry name" value="PAS_8"/>
    <property type="match status" value="1"/>
</dbReference>
<dbReference type="InterPro" id="IPR000014">
    <property type="entry name" value="PAS"/>
</dbReference>
<dbReference type="InterPro" id="IPR029787">
    <property type="entry name" value="Nucleotide_cyclase"/>
</dbReference>
<dbReference type="EMBL" id="CP130318">
    <property type="protein sequence ID" value="WNQ10935.1"/>
    <property type="molecule type" value="Genomic_DNA"/>
</dbReference>
<sequence length="925" mass="103826">MVDQPVAIAFLLYLLPSFFLLYIASEIYTRNRQGRVNRTGAFFVLCFCVFFLTLFLAAVSPEEMAEGLYRTFLIPSLFLAVGVGMKFFLYLGKMSLPVPRTVLPLLYYGPSLAMLAIDWSSGAFLRDLKKTGIWIKPEYGPLFPYALSFLILYTSLQLLMIVAGMRRSGDKQKGYYRILLAASFFTLVWGFTVAVAGRLFPGLLEGVELSGHSFIGWAFAVHLIMAKHEFLPFETKKYERLFQLSPFAIVLLNEQAGIVEMNPAAKRMADSFGGTDGEKVLDPLFPRLQEEVLDKLRQSFQSRETEDNLEVTVTCRPGRPVTLKVDSAYIEADEEVFKYYVVRDVTKEKELERQRAESERRYRETAERLEVVSVTSNDGVWDVDLIRQQVFLTGRLFHQLGLVDREHPIASCAKLIHGEDLPRIHRTAWEQMGEDQPISLEFRIRKQEGGYAWVSITGRGIAGDGGRTVRLIGSIKDISERKQAEEQIRHLAYHDTLTGLPNRGLFHKEMNGALETARREGRVMALMLLDLDRFKIINDSLGHGAGDELLKHVAHVLESRIGPAGTVARLGGDEFVILLPRLKEEEAALDTANALLNAFRDKPFAFGGTEWYLTCSMGISFYPRDGSDTSVLLKSADIAMYRAKGQGTNQAVVFDAGMSVEAEERHLLEKELRKALEQEEFEVHYQPLMSTQTGEISGAEALLRWNSPKRGMVSPMNFIPIAEESGLILPIGQWVLNRVCREMKQREAEGWPPVTVSVNLSPLQFDQPYLVEQIHSVVTEHGLEPSRLCLEITESMTIQHVDACIDKLHKLNEMGIRTAVDDFGTGYSSLSLLQKLPISFIKIDKSFVQEAGASTPLVESMISLAHSLGLGVVAEGVETEEQLNTLRRLGCDFTQGYWIGRPVPLDTFNARFPTGKVPLGNGSLR</sequence>
<dbReference type="KEGG" id="paun:MJA45_25520"/>
<dbReference type="PROSITE" id="PS50113">
    <property type="entry name" value="PAC"/>
    <property type="match status" value="1"/>
</dbReference>
<dbReference type="NCBIfam" id="TIGR00229">
    <property type="entry name" value="sensory_box"/>
    <property type="match status" value="2"/>
</dbReference>
<feature type="domain" description="EAL" evidence="3">
    <location>
        <begin position="665"/>
        <end position="916"/>
    </location>
</feature>
<feature type="domain" description="GGDEF" evidence="4">
    <location>
        <begin position="522"/>
        <end position="656"/>
    </location>
</feature>
<dbReference type="NCBIfam" id="TIGR00254">
    <property type="entry name" value="GGDEF"/>
    <property type="match status" value="1"/>
</dbReference>
<dbReference type="InterPro" id="IPR000700">
    <property type="entry name" value="PAS-assoc_C"/>
</dbReference>
<reference evidence="5 6" key="1">
    <citation type="submission" date="2022-02" db="EMBL/GenBank/DDBJ databases">
        <title>Paenibacillus sp. MBLB1776 Whole Genome Shotgun Sequencing.</title>
        <authorList>
            <person name="Hwang C.Y."/>
            <person name="Cho E.-S."/>
            <person name="Seo M.-J."/>
        </authorList>
    </citation>
    <scope>NUCLEOTIDE SEQUENCE [LARGE SCALE GENOMIC DNA]</scope>
    <source>
        <strain evidence="5 6">MBLB1776</strain>
    </source>
</reference>